<organism evidence="3 4">
    <name type="scientific">Pseudocohnilembus persalinus</name>
    <name type="common">Ciliate</name>
    <dbReference type="NCBI Taxonomy" id="266149"/>
    <lineage>
        <taxon>Eukaryota</taxon>
        <taxon>Sar</taxon>
        <taxon>Alveolata</taxon>
        <taxon>Ciliophora</taxon>
        <taxon>Intramacronucleata</taxon>
        <taxon>Oligohymenophorea</taxon>
        <taxon>Scuticociliatia</taxon>
        <taxon>Philasterida</taxon>
        <taxon>Pseudocohnilembidae</taxon>
        <taxon>Pseudocohnilembus</taxon>
    </lineage>
</organism>
<feature type="compositionally biased region" description="Polar residues" evidence="2">
    <location>
        <begin position="1"/>
        <end position="28"/>
    </location>
</feature>
<feature type="coiled-coil region" evidence="1">
    <location>
        <begin position="275"/>
        <end position="302"/>
    </location>
</feature>
<feature type="region of interest" description="Disordered" evidence="2">
    <location>
        <begin position="424"/>
        <end position="447"/>
    </location>
</feature>
<dbReference type="Proteomes" id="UP000054937">
    <property type="component" value="Unassembled WGS sequence"/>
</dbReference>
<feature type="compositionally biased region" description="Polar residues" evidence="2">
    <location>
        <begin position="48"/>
        <end position="59"/>
    </location>
</feature>
<dbReference type="AlphaFoldDB" id="A0A0V0QG96"/>
<keyword evidence="4" id="KW-1185">Reference proteome</keyword>
<proteinExistence type="predicted"/>
<name>A0A0V0QG96_PSEPJ</name>
<feature type="region of interest" description="Disordered" evidence="2">
    <location>
        <begin position="1"/>
        <end position="69"/>
    </location>
</feature>
<gene>
    <name evidence="3" type="ORF">PPERSA_08205</name>
</gene>
<dbReference type="InParanoid" id="A0A0V0QG96"/>
<accession>A0A0V0QG96</accession>
<evidence type="ECO:0000256" key="2">
    <source>
        <dbReference type="SAM" id="MobiDB-lite"/>
    </source>
</evidence>
<sequence>MQQNIKNQPHFHSQKNPNTNQNKFNQIYHNKTHNNPNPNANNFINKFQSQGNSHSNSRQGPRRTEEEMNQIKQKYEKLQQKLARYQEQNYEINQDNKHKTKIIAEINQANDKLDLQIQRIHNTVNLSIALLQDTEESKLKAQKIIDQNQICNSKQHENEIKDLRVYTVIYSKLNQNNVKVLLCKKRKREYWFTDNKNVGSKQLYRNGIILKAQQVNLNCIPYIKINTTKENSQEDAIAASKKHIQQLFCFDIEDYIQNEQPKMYNSSKHFTTVYYQVSEENLEKIHNKIQNLFKNVEQVIQNDLTSNCEKENEKEKEKESPYDDSFENNKNSYKKLMAKYGWSLNENGEWNFASKEPENYPQIPLDTSIDSLFFIDYDKDCAFIKSWKKEHSGLDWYYDMIDFLVKQIKGSEFVLERNTSITKSNISQNQDEQNQSQNAPPSQKTIN</sequence>
<feature type="compositionally biased region" description="Low complexity" evidence="2">
    <location>
        <begin position="424"/>
        <end position="438"/>
    </location>
</feature>
<evidence type="ECO:0000256" key="1">
    <source>
        <dbReference type="SAM" id="Coils"/>
    </source>
</evidence>
<reference evidence="3 4" key="1">
    <citation type="journal article" date="2015" name="Sci. Rep.">
        <title>Genome of the facultative scuticociliatosis pathogen Pseudocohnilembus persalinus provides insight into its virulence through horizontal gene transfer.</title>
        <authorList>
            <person name="Xiong J."/>
            <person name="Wang G."/>
            <person name="Cheng J."/>
            <person name="Tian M."/>
            <person name="Pan X."/>
            <person name="Warren A."/>
            <person name="Jiang C."/>
            <person name="Yuan D."/>
            <person name="Miao W."/>
        </authorList>
    </citation>
    <scope>NUCLEOTIDE SEQUENCE [LARGE SCALE GENOMIC DNA]</scope>
    <source>
        <strain evidence="3">36N120E</strain>
    </source>
</reference>
<protein>
    <submittedName>
        <fullName evidence="3">Uncharacterized protein</fullName>
    </submittedName>
</protein>
<keyword evidence="1" id="KW-0175">Coiled coil</keyword>
<comment type="caution">
    <text evidence="3">The sequence shown here is derived from an EMBL/GenBank/DDBJ whole genome shotgun (WGS) entry which is preliminary data.</text>
</comment>
<feature type="compositionally biased region" description="Basic and acidic residues" evidence="2">
    <location>
        <begin position="308"/>
        <end position="321"/>
    </location>
</feature>
<feature type="region of interest" description="Disordered" evidence="2">
    <location>
        <begin position="307"/>
        <end position="326"/>
    </location>
</feature>
<evidence type="ECO:0000313" key="3">
    <source>
        <dbReference type="EMBL" id="KRX01104.1"/>
    </source>
</evidence>
<evidence type="ECO:0000313" key="4">
    <source>
        <dbReference type="Proteomes" id="UP000054937"/>
    </source>
</evidence>
<dbReference type="EMBL" id="LDAU01000176">
    <property type="protein sequence ID" value="KRX01104.1"/>
    <property type="molecule type" value="Genomic_DNA"/>
</dbReference>
<feature type="compositionally biased region" description="Low complexity" evidence="2">
    <location>
        <begin position="33"/>
        <end position="47"/>
    </location>
</feature>